<dbReference type="InterPro" id="IPR045292">
    <property type="entry name" value="Complex1_LYR_NDUFB9_LYRM3"/>
</dbReference>
<protein>
    <recommendedName>
        <fullName evidence="5">NADH dehydrogenase [ubiquinone] 1 beta subcomplex subunit 9</fullName>
    </recommendedName>
    <alternativeName>
        <fullName evidence="14">Complex I-B22</fullName>
    </alternativeName>
    <alternativeName>
        <fullName evidence="15">NADH-ubiquinone oxidoreductase B22 subunit</fullName>
    </alternativeName>
</protein>
<organism evidence="17 18">
    <name type="scientific">Chrysophaeum taylorii</name>
    <dbReference type="NCBI Taxonomy" id="2483200"/>
    <lineage>
        <taxon>Eukaryota</taxon>
        <taxon>Sar</taxon>
        <taxon>Stramenopiles</taxon>
        <taxon>Ochrophyta</taxon>
        <taxon>Pelagophyceae</taxon>
        <taxon>Pelagomonadales</taxon>
        <taxon>Pelagomonadaceae</taxon>
        <taxon>Chrysophaeum</taxon>
    </lineage>
</organism>
<gene>
    <name evidence="17" type="ORF">CTAYLR_008087</name>
</gene>
<evidence type="ECO:0000256" key="15">
    <source>
        <dbReference type="ARBA" id="ARBA00032528"/>
    </source>
</evidence>
<dbReference type="InterPro" id="IPR033034">
    <property type="entry name" value="NDUFB9"/>
</dbReference>
<dbReference type="EMBL" id="JAQMWT010000125">
    <property type="protein sequence ID" value="KAJ8609956.1"/>
    <property type="molecule type" value="Genomic_DNA"/>
</dbReference>
<proteinExistence type="inferred from homology"/>
<dbReference type="InterPro" id="IPR008011">
    <property type="entry name" value="Complex1_LYR_dom"/>
</dbReference>
<keyword evidence="6" id="KW-0813">Transport</keyword>
<dbReference type="GO" id="GO:0005743">
    <property type="term" value="C:mitochondrial inner membrane"/>
    <property type="evidence" value="ECO:0007669"/>
    <property type="project" value="UniProtKB-SubCell"/>
</dbReference>
<reference evidence="17" key="1">
    <citation type="submission" date="2023-01" db="EMBL/GenBank/DDBJ databases">
        <title>Metagenome sequencing of chrysophaentin producing Chrysophaeum taylorii.</title>
        <authorList>
            <person name="Davison J."/>
            <person name="Bewley C."/>
        </authorList>
    </citation>
    <scope>NUCLEOTIDE SEQUENCE</scope>
    <source>
        <strain evidence="17">NIES-1699</strain>
    </source>
</reference>
<comment type="similarity">
    <text evidence="3">Belongs to the complex I LYR family.</text>
</comment>
<evidence type="ECO:0000256" key="1">
    <source>
        <dbReference type="ARBA" id="ARBA00002920"/>
    </source>
</evidence>
<evidence type="ECO:0000256" key="14">
    <source>
        <dbReference type="ARBA" id="ARBA00030192"/>
    </source>
</evidence>
<feature type="domain" description="Complex 1 LYR protein" evidence="16">
    <location>
        <begin position="23"/>
        <end position="83"/>
    </location>
</feature>
<keyword evidence="11" id="KW-0007">Acetylation</keyword>
<dbReference type="Proteomes" id="UP001230188">
    <property type="component" value="Unassembled WGS sequence"/>
</dbReference>
<evidence type="ECO:0000259" key="16">
    <source>
        <dbReference type="Pfam" id="PF05347"/>
    </source>
</evidence>
<dbReference type="Pfam" id="PF05347">
    <property type="entry name" value="Complex1_LYR"/>
    <property type="match status" value="1"/>
</dbReference>
<dbReference type="AlphaFoldDB" id="A0AAD7XNR8"/>
<keyword evidence="13" id="KW-0472">Membrane</keyword>
<evidence type="ECO:0000313" key="18">
    <source>
        <dbReference type="Proteomes" id="UP001230188"/>
    </source>
</evidence>
<comment type="function">
    <text evidence="1">Accessory subunit of the mitochondrial membrane respiratory chain NADH dehydrogenase (Complex I), that is believed to be not involved in catalysis. Complex I functions in the transfer of electrons from NADH to the respiratory chain. The immediate electron acceptor for the enzyme is believed to be ubiquinone.</text>
</comment>
<comment type="subcellular location">
    <subcellularLocation>
        <location evidence="2">Mitochondrion inner membrane</location>
        <topology evidence="2">Peripheral membrane protein</topology>
        <orientation evidence="2">Matrix side</orientation>
    </subcellularLocation>
</comment>
<keyword evidence="12" id="KW-0496">Mitochondrion</keyword>
<evidence type="ECO:0000256" key="6">
    <source>
        <dbReference type="ARBA" id="ARBA00022448"/>
    </source>
</evidence>
<dbReference type="PANTHER" id="PTHR12868">
    <property type="entry name" value="NADH-UBIQUINONE OXIDOREDUCTASE B22 SUBUNIT"/>
    <property type="match status" value="1"/>
</dbReference>
<comment type="subunit">
    <text evidence="4">Mammalian complex I is composed of 45 different subunits.</text>
</comment>
<evidence type="ECO:0000256" key="12">
    <source>
        <dbReference type="ARBA" id="ARBA00023128"/>
    </source>
</evidence>
<accession>A0AAD7XNR8</accession>
<name>A0AAD7XNR8_9STRA</name>
<evidence type="ECO:0000256" key="10">
    <source>
        <dbReference type="ARBA" id="ARBA00022982"/>
    </source>
</evidence>
<sequence length="154" mass="17355">MDAAFRIAASHYLQAMPKLTHSQKVCRLYRHFLKTANSWAVDRQIFIEHADEIRTAFDDNANIDPHSKKAALLLKKGEELLKEYTHPDPYVNPAMPGGSLYMRNAPQPLEVVYDGHVPEGEDTTLINPDLSPVREGEKGTVGRVLVNFANKEMI</sequence>
<keyword evidence="18" id="KW-1185">Reference proteome</keyword>
<dbReference type="GO" id="GO:0006120">
    <property type="term" value="P:mitochondrial electron transport, NADH to ubiquinone"/>
    <property type="evidence" value="ECO:0007669"/>
    <property type="project" value="InterPro"/>
</dbReference>
<evidence type="ECO:0000256" key="4">
    <source>
        <dbReference type="ARBA" id="ARBA00011790"/>
    </source>
</evidence>
<evidence type="ECO:0000256" key="9">
    <source>
        <dbReference type="ARBA" id="ARBA00022792"/>
    </source>
</evidence>
<evidence type="ECO:0000256" key="2">
    <source>
        <dbReference type="ARBA" id="ARBA00004443"/>
    </source>
</evidence>
<dbReference type="CDD" id="cd20263">
    <property type="entry name" value="Complex1_LYR_NDUFB9_LYRM3"/>
    <property type="match status" value="1"/>
</dbReference>
<evidence type="ECO:0000256" key="11">
    <source>
        <dbReference type="ARBA" id="ARBA00022990"/>
    </source>
</evidence>
<keyword evidence="9" id="KW-0999">Mitochondrion inner membrane</keyword>
<keyword evidence="10" id="KW-0249">Electron transport</keyword>
<evidence type="ECO:0000256" key="7">
    <source>
        <dbReference type="ARBA" id="ARBA00022553"/>
    </source>
</evidence>
<evidence type="ECO:0000256" key="5">
    <source>
        <dbReference type="ARBA" id="ARBA00018684"/>
    </source>
</evidence>
<evidence type="ECO:0000256" key="13">
    <source>
        <dbReference type="ARBA" id="ARBA00023136"/>
    </source>
</evidence>
<dbReference type="PANTHER" id="PTHR12868:SF0">
    <property type="entry name" value="NADH DEHYDROGENASE [UBIQUINONE] 1 BETA SUBCOMPLEX SUBUNIT 9"/>
    <property type="match status" value="1"/>
</dbReference>
<evidence type="ECO:0000256" key="3">
    <source>
        <dbReference type="ARBA" id="ARBA00009508"/>
    </source>
</evidence>
<evidence type="ECO:0000313" key="17">
    <source>
        <dbReference type="EMBL" id="KAJ8609956.1"/>
    </source>
</evidence>
<evidence type="ECO:0000256" key="8">
    <source>
        <dbReference type="ARBA" id="ARBA00022660"/>
    </source>
</evidence>
<comment type="caution">
    <text evidence="17">The sequence shown here is derived from an EMBL/GenBank/DDBJ whole genome shotgun (WGS) entry which is preliminary data.</text>
</comment>
<keyword evidence="7" id="KW-0597">Phosphoprotein</keyword>
<keyword evidence="8" id="KW-0679">Respiratory chain</keyword>